<sequence>MLDFSYNWHGANIVAAFQQNITLSSISHQFGLNSKILNNRLIRIFSSDEKCIIASINLHQSATLPSYYCDSTKAFQ</sequence>
<evidence type="ECO:0000256" key="3">
    <source>
        <dbReference type="ARBA" id="ARBA00023125"/>
    </source>
</evidence>
<evidence type="ECO:0000256" key="4">
    <source>
        <dbReference type="ARBA" id="ARBA00023163"/>
    </source>
</evidence>
<proteinExistence type="inferred from homology"/>
<keyword evidence="4" id="KW-0804">Transcription</keyword>
<dbReference type="Pfam" id="PF13693">
    <property type="entry name" value="HTH_35"/>
    <property type="match status" value="1"/>
</dbReference>
<evidence type="ECO:0000256" key="2">
    <source>
        <dbReference type="ARBA" id="ARBA00023015"/>
    </source>
</evidence>
<dbReference type="InterPro" id="IPR038722">
    <property type="entry name" value="Ner_HTH_dom"/>
</dbReference>
<evidence type="ECO:0000256" key="1">
    <source>
        <dbReference type="ARBA" id="ARBA00006157"/>
    </source>
</evidence>
<dbReference type="EMBL" id="CP123504">
    <property type="protein sequence ID" value="WGM01547.1"/>
    <property type="molecule type" value="Genomic_DNA"/>
</dbReference>
<reference evidence="6" key="1">
    <citation type="submission" date="2023-04" db="EMBL/GenBank/DDBJ databases">
        <title>Genome dynamics across the evolutionary transition to endosymbiosis.</title>
        <authorList>
            <person name="Siozios S."/>
            <person name="Nadal-Jimenez P."/>
            <person name="Azagi T."/>
            <person name="Sprong H."/>
            <person name="Frost C.L."/>
            <person name="Parratt S.R."/>
            <person name="Taylor G."/>
            <person name="Brettell L."/>
            <person name="Lew K.C."/>
            <person name="Croft L."/>
            <person name="King K.C."/>
            <person name="Brockhurst M.A."/>
            <person name="Hypsa V."/>
            <person name="Novakova E."/>
            <person name="Darby A.C."/>
            <person name="Hurst G.D.D."/>
        </authorList>
    </citation>
    <scope>NUCLEOTIDE SEQUENCE</scope>
    <source>
        <strain evidence="6">AIh</strain>
        <strain evidence="7">APv</strain>
    </source>
</reference>
<keyword evidence="3" id="KW-0238">DNA-binding</keyword>
<dbReference type="InterPro" id="IPR010982">
    <property type="entry name" value="Lambda_DNA-bd_dom_sf"/>
</dbReference>
<dbReference type="GO" id="GO:0003677">
    <property type="term" value="F:DNA binding"/>
    <property type="evidence" value="ECO:0007669"/>
    <property type="project" value="UniProtKB-KW"/>
</dbReference>
<evidence type="ECO:0000313" key="7">
    <source>
        <dbReference type="EMBL" id="WGM01547.1"/>
    </source>
</evidence>
<keyword evidence="2" id="KW-0805">Transcription regulation</keyword>
<dbReference type="RefSeq" id="WP_280625068.1">
    <property type="nucleotide sequence ID" value="NZ_CP123498.1"/>
</dbReference>
<accession>A0AA95GFK3</accession>
<comment type="similarity">
    <text evidence="1">Belongs to the ner transcriptional regulatory family.</text>
</comment>
<organism evidence="6 8">
    <name type="scientific">Arsenophonus nasoniae</name>
    <name type="common">son-killer infecting Nasonia vitripennis</name>
    <dbReference type="NCBI Taxonomy" id="638"/>
    <lineage>
        <taxon>Bacteria</taxon>
        <taxon>Pseudomonadati</taxon>
        <taxon>Pseudomonadota</taxon>
        <taxon>Gammaproteobacteria</taxon>
        <taxon>Enterobacterales</taxon>
        <taxon>Morganellaceae</taxon>
        <taxon>Arsenophonus</taxon>
    </lineage>
</organism>
<evidence type="ECO:0000259" key="5">
    <source>
        <dbReference type="Pfam" id="PF13693"/>
    </source>
</evidence>
<dbReference type="AlphaFoldDB" id="A0AA95GFK3"/>
<feature type="domain" description="Ner winged helix-turn-helix DNA-binding" evidence="5">
    <location>
        <begin position="7"/>
        <end position="74"/>
    </location>
</feature>
<dbReference type="EMBL" id="CP123498">
    <property type="protein sequence ID" value="WGL95410.1"/>
    <property type="molecule type" value="Genomic_DNA"/>
</dbReference>
<gene>
    <name evidence="6" type="ORF">QE207_17540</name>
    <name evidence="7" type="ORF">QE210_17385</name>
</gene>
<dbReference type="Proteomes" id="UP001177597">
    <property type="component" value="Chromosome"/>
</dbReference>
<evidence type="ECO:0000313" key="6">
    <source>
        <dbReference type="EMBL" id="WGL95410.1"/>
    </source>
</evidence>
<evidence type="ECO:0000313" key="8">
    <source>
        <dbReference type="Proteomes" id="UP001177597"/>
    </source>
</evidence>
<dbReference type="SUPFAM" id="SSF47413">
    <property type="entry name" value="lambda repressor-like DNA-binding domains"/>
    <property type="match status" value="1"/>
</dbReference>
<dbReference type="Proteomes" id="UP001177595">
    <property type="component" value="Chromosome"/>
</dbReference>
<name>A0AA95GFK3_9GAMM</name>
<protein>
    <submittedName>
        <fullName evidence="6">Helix-turn-helix domain-containing protein</fullName>
    </submittedName>
</protein>